<dbReference type="InterPro" id="IPR001841">
    <property type="entry name" value="Znf_RING"/>
</dbReference>
<evidence type="ECO:0000256" key="4">
    <source>
        <dbReference type="ARBA" id="ARBA00023015"/>
    </source>
</evidence>
<reference evidence="11 12" key="1">
    <citation type="journal article" date="2014" name="Am. J. Bot.">
        <title>Genome assembly and annotation for red clover (Trifolium pratense; Fabaceae).</title>
        <authorList>
            <person name="Istvanek J."/>
            <person name="Jaros M."/>
            <person name="Krenek A."/>
            <person name="Repkova J."/>
        </authorList>
    </citation>
    <scope>NUCLEOTIDE SEQUENCE [LARGE SCALE GENOMIC DNA]</scope>
    <source>
        <strain evidence="12">cv. Tatra</strain>
        <tissue evidence="11">Young leaves</tissue>
    </source>
</reference>
<dbReference type="GO" id="GO:0006357">
    <property type="term" value="P:regulation of transcription by RNA polymerase II"/>
    <property type="evidence" value="ECO:0007669"/>
    <property type="project" value="TreeGrafter"/>
</dbReference>
<organism evidence="11 12">
    <name type="scientific">Trifolium pratense</name>
    <name type="common">Red clover</name>
    <dbReference type="NCBI Taxonomy" id="57577"/>
    <lineage>
        <taxon>Eukaryota</taxon>
        <taxon>Viridiplantae</taxon>
        <taxon>Streptophyta</taxon>
        <taxon>Embryophyta</taxon>
        <taxon>Tracheophyta</taxon>
        <taxon>Spermatophyta</taxon>
        <taxon>Magnoliopsida</taxon>
        <taxon>eudicotyledons</taxon>
        <taxon>Gunneridae</taxon>
        <taxon>Pentapetalae</taxon>
        <taxon>rosids</taxon>
        <taxon>fabids</taxon>
        <taxon>Fabales</taxon>
        <taxon>Fabaceae</taxon>
        <taxon>Papilionoideae</taxon>
        <taxon>50 kb inversion clade</taxon>
        <taxon>NPAAA clade</taxon>
        <taxon>Hologalegina</taxon>
        <taxon>IRL clade</taxon>
        <taxon>Trifolieae</taxon>
        <taxon>Trifolium</taxon>
    </lineage>
</organism>
<evidence type="ECO:0000313" key="11">
    <source>
        <dbReference type="EMBL" id="PNY10778.1"/>
    </source>
</evidence>
<evidence type="ECO:0000256" key="6">
    <source>
        <dbReference type="ARBA" id="ARBA00023242"/>
    </source>
</evidence>
<evidence type="ECO:0000259" key="10">
    <source>
        <dbReference type="PROSITE" id="PS51184"/>
    </source>
</evidence>
<evidence type="ECO:0000256" key="8">
    <source>
        <dbReference type="SAM" id="MobiDB-lite"/>
    </source>
</evidence>
<dbReference type="Pfam" id="PF10497">
    <property type="entry name" value="zf-4CXXC_R1"/>
    <property type="match status" value="1"/>
</dbReference>
<reference evidence="11 12" key="2">
    <citation type="journal article" date="2017" name="Front. Plant Sci.">
        <title>Gene Classification and Mining of Molecular Markers Useful in Red Clover (Trifolium pratense) Breeding.</title>
        <authorList>
            <person name="Istvanek J."/>
            <person name="Dluhosova J."/>
            <person name="Dluhos P."/>
            <person name="Patkova L."/>
            <person name="Nedelnik J."/>
            <person name="Repkova J."/>
        </authorList>
    </citation>
    <scope>NUCLEOTIDE SEQUENCE [LARGE SCALE GENOMIC DNA]</scope>
    <source>
        <strain evidence="12">cv. Tatra</strain>
        <tissue evidence="11">Young leaves</tissue>
    </source>
</reference>
<gene>
    <name evidence="11" type="ORF">L195_g007367</name>
</gene>
<keyword evidence="5" id="KW-0804">Transcription</keyword>
<evidence type="ECO:0000256" key="7">
    <source>
        <dbReference type="PROSITE-ProRule" id="PRU00175"/>
    </source>
</evidence>
<dbReference type="GO" id="GO:0008270">
    <property type="term" value="F:zinc ion binding"/>
    <property type="evidence" value="ECO:0007669"/>
    <property type="project" value="UniProtKB-KW"/>
</dbReference>
<keyword evidence="11" id="KW-0808">Transferase</keyword>
<dbReference type="SMART" id="SM00558">
    <property type="entry name" value="JmjC"/>
    <property type="match status" value="1"/>
</dbReference>
<dbReference type="EMBL" id="ASHM01004067">
    <property type="protein sequence ID" value="PNY10778.1"/>
    <property type="molecule type" value="Genomic_DNA"/>
</dbReference>
<dbReference type="GO" id="GO:0003712">
    <property type="term" value="F:transcription coregulator activity"/>
    <property type="evidence" value="ECO:0007669"/>
    <property type="project" value="TreeGrafter"/>
</dbReference>
<name>A0A2K3P669_TRIPR</name>
<dbReference type="InterPro" id="IPR018866">
    <property type="entry name" value="Znf-4CXXC_R1"/>
</dbReference>
<feature type="domain" description="JmjC" evidence="10">
    <location>
        <begin position="653"/>
        <end position="914"/>
    </location>
</feature>
<keyword evidence="7" id="KW-0863">Zinc-finger</keyword>
<evidence type="ECO:0000259" key="9">
    <source>
        <dbReference type="PROSITE" id="PS50089"/>
    </source>
</evidence>
<dbReference type="Pfam" id="PF02373">
    <property type="entry name" value="JmjC"/>
    <property type="match status" value="1"/>
</dbReference>
<protein>
    <submittedName>
        <fullName evidence="11">Lysine-specific demethylase 3B</fullName>
    </submittedName>
</protein>
<keyword evidence="4" id="KW-0805">Transcription regulation</keyword>
<dbReference type="SUPFAM" id="SSF51197">
    <property type="entry name" value="Clavaminate synthase-like"/>
    <property type="match status" value="1"/>
</dbReference>
<keyword evidence="6" id="KW-0539">Nucleus</keyword>
<dbReference type="AlphaFoldDB" id="A0A2K3P669"/>
<dbReference type="GO" id="GO:0032259">
    <property type="term" value="P:methylation"/>
    <property type="evidence" value="ECO:0007669"/>
    <property type="project" value="UniProtKB-KW"/>
</dbReference>
<dbReference type="InterPro" id="IPR003347">
    <property type="entry name" value="JmjC_dom"/>
</dbReference>
<dbReference type="PANTHER" id="PTHR12549:SF11">
    <property type="entry name" value="LYSINE-SPECIFIC DEMETHYLASE JMJ25"/>
    <property type="match status" value="1"/>
</dbReference>
<evidence type="ECO:0000256" key="3">
    <source>
        <dbReference type="ARBA" id="ARBA00022723"/>
    </source>
</evidence>
<dbReference type="GO" id="GO:0032454">
    <property type="term" value="F:histone H3K9 demethylase activity"/>
    <property type="evidence" value="ECO:0007669"/>
    <property type="project" value="InterPro"/>
</dbReference>
<dbReference type="STRING" id="57577.A0A2K3P669"/>
<dbReference type="Proteomes" id="UP000236291">
    <property type="component" value="Unassembled WGS sequence"/>
</dbReference>
<feature type="region of interest" description="Disordered" evidence="8">
    <location>
        <begin position="407"/>
        <end position="430"/>
    </location>
</feature>
<feature type="domain" description="RING-type" evidence="9">
    <location>
        <begin position="221"/>
        <end position="267"/>
    </location>
</feature>
<dbReference type="PROSITE" id="PS50089">
    <property type="entry name" value="ZF_RING_2"/>
    <property type="match status" value="1"/>
</dbReference>
<feature type="region of interest" description="Disordered" evidence="8">
    <location>
        <begin position="736"/>
        <end position="755"/>
    </location>
</feature>
<feature type="non-terminal residue" evidence="11">
    <location>
        <position position="928"/>
    </location>
</feature>
<dbReference type="Gene3D" id="2.60.120.650">
    <property type="entry name" value="Cupin"/>
    <property type="match status" value="1"/>
</dbReference>
<dbReference type="GO" id="GO:0008168">
    <property type="term" value="F:methyltransferase activity"/>
    <property type="evidence" value="ECO:0007669"/>
    <property type="project" value="UniProtKB-KW"/>
</dbReference>
<dbReference type="InterPro" id="IPR045109">
    <property type="entry name" value="LSDs-like"/>
</dbReference>
<comment type="caution">
    <text evidence="11">The sequence shown here is derived from an EMBL/GenBank/DDBJ whole genome shotgun (WGS) entry which is preliminary data.</text>
</comment>
<keyword evidence="11" id="KW-0489">Methyltransferase</keyword>
<keyword evidence="7" id="KW-0862">Zinc</keyword>
<evidence type="ECO:0000256" key="1">
    <source>
        <dbReference type="ARBA" id="ARBA00004123"/>
    </source>
</evidence>
<proteinExistence type="inferred from homology"/>
<dbReference type="PROSITE" id="PS51184">
    <property type="entry name" value="JMJC"/>
    <property type="match status" value="1"/>
</dbReference>
<sequence length="928" mass="105162">MAGEENDDVTYTVKITVTLTIPPPETQPTTVDANAETVPSNGDEVARAMDAVGETVSLNDGEGSINGNADDVVAAEKSLFDREKQATLSLTDDEVAVGVTSAAPATVMRDRSKKKRGRKSFAEIQKMKEEAALRKMIEETDGDDDVTTGGSVSVEVATGVKNRCRKRQTISSSSEIDGFVDDQDRSEIEMTLSDKPKCIESQVPKFNRRNSKGIEEESSMCHQCKRNDKGRVVRCTKCNRRRFCIPCLTKWYPKLKESDVAEACPVCCDICNCIACLRSSKLINEMKHRDKDEEVEFTKYLLKGLLPYLTQLDEEQMIEKAKEAKRQGLSFSNIKIKAADYSKDERLYCDNCKTSIFDYHRSCTRCSFHICLMCCHELRSGQLIGGADQIELEYIFRGHNYRHGGTAEVKRNASQAEDESTTREWSRSGWHANGDGSIPCPKTNNECDHGFLELRRILPPNCISELVCKAEELAETFKLQDAKETLDNGCSCLKPVRNADDINNNTKKAAFRQDSSDNFLYCPRAVDLHNEDLRHFQWHWSKGEPIIVRNVLECTSGLSWEPLVMRRAFCQRGTTKHKSPLDVKAIDCSDWSEGDINIHQFFTGYTNGRLDRHGWPQVLKLKDWPPSKFFEESLPRHLAEFISSLPFKEYTNPFKGVLNLAVKLPDGVLKPDMGPKTYIAYGFDQELGRGDSVTKLHCDMSDAVNVLTHIAKVELDSDSIEAIKKLTQKHLKRDKRELHLHGDNQDGETNVGVLDNSLSRGDSLDGALWDIFRREDVPKLEEYLKKHFREFRHVHYSPLKQTILLGALFSLPSQFQVSSVFLPAWQHPACRGLVVVIHPVHDQTFYLTPEHKRKLKEEYGIESWTFIQKLGDAVFIPAGCPHQVRNLKSCIKVGFDFVSPENVGECFRLTEEFRKLPINHRSAKDKLE</sequence>
<dbReference type="GO" id="GO:0000118">
    <property type="term" value="C:histone deacetylase complex"/>
    <property type="evidence" value="ECO:0007669"/>
    <property type="project" value="TreeGrafter"/>
</dbReference>
<evidence type="ECO:0000256" key="5">
    <source>
        <dbReference type="ARBA" id="ARBA00023163"/>
    </source>
</evidence>
<dbReference type="ExpressionAtlas" id="A0A2K3P669">
    <property type="expression patterns" value="baseline"/>
</dbReference>
<dbReference type="PANTHER" id="PTHR12549">
    <property type="entry name" value="JMJC DOMAIN-CONTAINING HISTONE DEMETHYLATION PROTEIN"/>
    <property type="match status" value="1"/>
</dbReference>
<comment type="similarity">
    <text evidence="2">Belongs to the JARID1 histone demethylase family.</text>
</comment>
<comment type="subcellular location">
    <subcellularLocation>
        <location evidence="1">Nucleus</location>
    </subcellularLocation>
</comment>
<dbReference type="GO" id="GO:0031490">
    <property type="term" value="F:chromatin DNA binding"/>
    <property type="evidence" value="ECO:0007669"/>
    <property type="project" value="TreeGrafter"/>
</dbReference>
<evidence type="ECO:0000256" key="2">
    <source>
        <dbReference type="ARBA" id="ARBA00006801"/>
    </source>
</evidence>
<dbReference type="GO" id="GO:0000785">
    <property type="term" value="C:chromatin"/>
    <property type="evidence" value="ECO:0007669"/>
    <property type="project" value="TreeGrafter"/>
</dbReference>
<evidence type="ECO:0000313" key="12">
    <source>
        <dbReference type="Proteomes" id="UP000236291"/>
    </source>
</evidence>
<accession>A0A2K3P669</accession>
<keyword evidence="3" id="KW-0479">Metal-binding</keyword>